<accession>A0A4R9G0S8</accession>
<dbReference type="AlphaFoldDB" id="A0A4R9G0S8"/>
<dbReference type="OrthoDB" id="331187at2"/>
<reference evidence="1" key="1">
    <citation type="journal article" date="2019" name="PLoS Negl. Trop. Dis.">
        <title>Revisiting the worldwide diversity of Leptospira species in the environment.</title>
        <authorList>
            <person name="Vincent A.T."/>
            <person name="Schiettekatte O."/>
            <person name="Bourhy P."/>
            <person name="Veyrier F.J."/>
            <person name="Picardeau M."/>
        </authorList>
    </citation>
    <scope>NUCLEOTIDE SEQUENCE [LARGE SCALE GENOMIC DNA]</scope>
    <source>
        <strain evidence="1">SSS9</strain>
    </source>
</reference>
<dbReference type="RefSeq" id="WP_135587101.1">
    <property type="nucleotide sequence ID" value="NZ_RQEP01000010.1"/>
</dbReference>
<name>A0A4R9G0S8_9LEPT</name>
<keyword evidence="2" id="KW-1185">Reference proteome</keyword>
<sequence length="98" mass="11233">MIFLSLFRKLAVLFFLILLSNCASPKKQIGEPELKLVLEYLTEARLAGRLNYAAEQTIRSDMEIVTAACERYQLDQDSVMEQIKIRHPEIYSALVGQK</sequence>
<dbReference type="NCBIfam" id="NF047469">
    <property type="entry name" value="UVExpRegProtLA1448"/>
    <property type="match status" value="1"/>
</dbReference>
<organism evidence="1 2">
    <name type="scientific">Leptospira semungkisensis</name>
    <dbReference type="NCBI Taxonomy" id="2484985"/>
    <lineage>
        <taxon>Bacteria</taxon>
        <taxon>Pseudomonadati</taxon>
        <taxon>Spirochaetota</taxon>
        <taxon>Spirochaetia</taxon>
        <taxon>Leptospirales</taxon>
        <taxon>Leptospiraceae</taxon>
        <taxon>Leptospira</taxon>
    </lineage>
</organism>
<protein>
    <submittedName>
        <fullName evidence="1">Uncharacterized protein</fullName>
    </submittedName>
</protein>
<gene>
    <name evidence="1" type="ORF">EHO59_09055</name>
</gene>
<evidence type="ECO:0000313" key="2">
    <source>
        <dbReference type="Proteomes" id="UP000297453"/>
    </source>
</evidence>
<proteinExistence type="predicted"/>
<dbReference type="Proteomes" id="UP000297453">
    <property type="component" value="Unassembled WGS sequence"/>
</dbReference>
<evidence type="ECO:0000313" key="1">
    <source>
        <dbReference type="EMBL" id="TGK04982.1"/>
    </source>
</evidence>
<comment type="caution">
    <text evidence="1">The sequence shown here is derived from an EMBL/GenBank/DDBJ whole genome shotgun (WGS) entry which is preliminary data.</text>
</comment>
<dbReference type="EMBL" id="RQEP01000010">
    <property type="protein sequence ID" value="TGK04982.1"/>
    <property type="molecule type" value="Genomic_DNA"/>
</dbReference>